<dbReference type="PROSITE" id="PS50089">
    <property type="entry name" value="ZF_RING_2"/>
    <property type="match status" value="1"/>
</dbReference>
<keyword evidence="4" id="KW-1185">Reference proteome</keyword>
<keyword evidence="1" id="KW-0479">Metal-binding</keyword>
<dbReference type="SUPFAM" id="SSF57850">
    <property type="entry name" value="RING/U-box"/>
    <property type="match status" value="1"/>
</dbReference>
<reference evidence="3 4" key="1">
    <citation type="submission" date="2024-02" db="EMBL/GenBank/DDBJ databases">
        <title>De novo assembly and annotation of 12 fungi associated with fruit tree decline syndrome in Ontario, Canada.</title>
        <authorList>
            <person name="Sulman M."/>
            <person name="Ellouze W."/>
            <person name="Ilyukhin E."/>
        </authorList>
    </citation>
    <scope>NUCLEOTIDE SEQUENCE [LARGE SCALE GENOMIC DNA]</scope>
    <source>
        <strain evidence="3 4">M42-189</strain>
    </source>
</reference>
<accession>A0ABR3S5Q3</accession>
<proteinExistence type="predicted"/>
<sequence>MSLPSQTDYIENHMQECEAPSDFQCSICQCDNTDEVVKVDHSGHLCWFHKKCLMGWFNSISQQRGSCPNDRIALFDPTALTASQLSSDFSTMDPSVASARRILNLMGDARESAGSPMEIAFNYHMPSANRLRADARQAAAEMDRFVENHWLASLLRETLVDWAAEFMHTAPHEIQHDLNAVVHHVEFLQLRADTLSENETQQLRNIVRERHAVYDDLMYTSRTNGMLEATTFGVDTQGRTQSQGSVGLATLCADQLLAVMDRARALILQAGTLRLRVEHDSRITRATSPAALRLLGVEEPDENEIALAQDIVRQFEDLGLELE</sequence>
<keyword evidence="1" id="KW-0863">Zinc-finger</keyword>
<evidence type="ECO:0000256" key="1">
    <source>
        <dbReference type="PROSITE-ProRule" id="PRU00175"/>
    </source>
</evidence>
<comment type="caution">
    <text evidence="3">The sequence shown here is derived from an EMBL/GenBank/DDBJ whole genome shotgun (WGS) entry which is preliminary data.</text>
</comment>
<dbReference type="CDD" id="cd16448">
    <property type="entry name" value="RING-H2"/>
    <property type="match status" value="1"/>
</dbReference>
<evidence type="ECO:0000259" key="2">
    <source>
        <dbReference type="PROSITE" id="PS50089"/>
    </source>
</evidence>
<dbReference type="InterPro" id="IPR013083">
    <property type="entry name" value="Znf_RING/FYVE/PHD"/>
</dbReference>
<organism evidence="3 4">
    <name type="scientific">Paraconiothyrium brasiliense</name>
    <dbReference type="NCBI Taxonomy" id="300254"/>
    <lineage>
        <taxon>Eukaryota</taxon>
        <taxon>Fungi</taxon>
        <taxon>Dikarya</taxon>
        <taxon>Ascomycota</taxon>
        <taxon>Pezizomycotina</taxon>
        <taxon>Dothideomycetes</taxon>
        <taxon>Pleosporomycetidae</taxon>
        <taxon>Pleosporales</taxon>
        <taxon>Massarineae</taxon>
        <taxon>Didymosphaeriaceae</taxon>
        <taxon>Paraconiothyrium</taxon>
    </lineage>
</organism>
<keyword evidence="1" id="KW-0862">Zinc</keyword>
<dbReference type="Gene3D" id="3.30.40.10">
    <property type="entry name" value="Zinc/RING finger domain, C3HC4 (zinc finger)"/>
    <property type="match status" value="1"/>
</dbReference>
<feature type="domain" description="RING-type" evidence="2">
    <location>
        <begin position="25"/>
        <end position="71"/>
    </location>
</feature>
<dbReference type="InterPro" id="IPR001841">
    <property type="entry name" value="Znf_RING"/>
</dbReference>
<name>A0ABR3S5Q3_9PLEO</name>
<gene>
    <name evidence="3" type="ORF">SLS60_000247</name>
</gene>
<protein>
    <recommendedName>
        <fullName evidence="2">RING-type domain-containing protein</fullName>
    </recommendedName>
</protein>
<dbReference type="EMBL" id="JAKJXO020000001">
    <property type="protein sequence ID" value="KAL1612024.1"/>
    <property type="molecule type" value="Genomic_DNA"/>
</dbReference>
<evidence type="ECO:0000313" key="4">
    <source>
        <dbReference type="Proteomes" id="UP001521785"/>
    </source>
</evidence>
<dbReference type="Proteomes" id="UP001521785">
    <property type="component" value="Unassembled WGS sequence"/>
</dbReference>
<evidence type="ECO:0000313" key="3">
    <source>
        <dbReference type="EMBL" id="KAL1612024.1"/>
    </source>
</evidence>